<dbReference type="EMBL" id="JACIBV010000001">
    <property type="protein sequence ID" value="MBB3730101.1"/>
    <property type="molecule type" value="Genomic_DNA"/>
</dbReference>
<dbReference type="Proteomes" id="UP000579945">
    <property type="component" value="Unassembled WGS sequence"/>
</dbReference>
<sequence>MFLLGCHGKRPYTLSLVSPYIPHSPTCRIFTTRVGSECPA</sequence>
<evidence type="ECO:0000313" key="1">
    <source>
        <dbReference type="EMBL" id="MBB3730101.1"/>
    </source>
</evidence>
<gene>
    <name evidence="1" type="ORF">FHR33_005961</name>
</gene>
<proteinExistence type="predicted"/>
<comment type="caution">
    <text evidence="1">The sequence shown here is derived from an EMBL/GenBank/DDBJ whole genome shotgun (WGS) entry which is preliminary data.</text>
</comment>
<keyword evidence="2" id="KW-1185">Reference proteome</keyword>
<dbReference type="AlphaFoldDB" id="A0A7W5YA52"/>
<accession>A0A7W5YA52</accession>
<name>A0A7W5YA52_9ACTN</name>
<reference evidence="1 2" key="1">
    <citation type="submission" date="2020-08" db="EMBL/GenBank/DDBJ databases">
        <title>Sequencing the genomes of 1000 actinobacteria strains.</title>
        <authorList>
            <person name="Klenk H.-P."/>
        </authorList>
    </citation>
    <scope>NUCLEOTIDE SEQUENCE [LARGE SCALE GENOMIC DNA]</scope>
    <source>
        <strain evidence="1 2">DSM 44320</strain>
    </source>
</reference>
<organism evidence="1 2">
    <name type="scientific">Nonomuraea dietziae</name>
    <dbReference type="NCBI Taxonomy" id="65515"/>
    <lineage>
        <taxon>Bacteria</taxon>
        <taxon>Bacillati</taxon>
        <taxon>Actinomycetota</taxon>
        <taxon>Actinomycetes</taxon>
        <taxon>Streptosporangiales</taxon>
        <taxon>Streptosporangiaceae</taxon>
        <taxon>Nonomuraea</taxon>
    </lineage>
</organism>
<protein>
    <submittedName>
        <fullName evidence="1">Putative secreted protein</fullName>
    </submittedName>
</protein>
<evidence type="ECO:0000313" key="2">
    <source>
        <dbReference type="Proteomes" id="UP000579945"/>
    </source>
</evidence>